<evidence type="ECO:0000313" key="4">
    <source>
        <dbReference type="EMBL" id="CAI9767079.1"/>
    </source>
</evidence>
<keyword evidence="5" id="KW-1185">Reference proteome</keyword>
<dbReference type="Proteomes" id="UP000834106">
    <property type="component" value="Chromosome 8"/>
</dbReference>
<feature type="domain" description="AMP-dependent synthetase/ligase" evidence="3">
    <location>
        <begin position="85"/>
        <end position="147"/>
    </location>
</feature>
<proteinExistence type="inferred from homology"/>
<dbReference type="Pfam" id="PF00501">
    <property type="entry name" value="AMP-binding"/>
    <property type="match status" value="1"/>
</dbReference>
<reference evidence="4" key="1">
    <citation type="submission" date="2023-05" db="EMBL/GenBank/DDBJ databases">
        <authorList>
            <person name="Huff M."/>
        </authorList>
    </citation>
    <scope>NUCLEOTIDE SEQUENCE</scope>
</reference>
<accession>A0AAD2DUV4</accession>
<evidence type="ECO:0000256" key="2">
    <source>
        <dbReference type="ARBA" id="ARBA00022598"/>
    </source>
</evidence>
<organism evidence="4 5">
    <name type="scientific">Fraxinus pennsylvanica</name>
    <dbReference type="NCBI Taxonomy" id="56036"/>
    <lineage>
        <taxon>Eukaryota</taxon>
        <taxon>Viridiplantae</taxon>
        <taxon>Streptophyta</taxon>
        <taxon>Embryophyta</taxon>
        <taxon>Tracheophyta</taxon>
        <taxon>Spermatophyta</taxon>
        <taxon>Magnoliopsida</taxon>
        <taxon>eudicotyledons</taxon>
        <taxon>Gunneridae</taxon>
        <taxon>Pentapetalae</taxon>
        <taxon>asterids</taxon>
        <taxon>lamiids</taxon>
        <taxon>Lamiales</taxon>
        <taxon>Oleaceae</taxon>
        <taxon>Oleeae</taxon>
        <taxon>Fraxinus</taxon>
    </lineage>
</organism>
<dbReference type="AlphaFoldDB" id="A0AAD2DUV4"/>
<dbReference type="PANTHER" id="PTHR43859:SF7">
    <property type="entry name" value="ACETATE_BUTYRATE--COA LIGASE AAE7, PEROXISOMAL"/>
    <property type="match status" value="1"/>
</dbReference>
<sequence length="148" mass="16148">MYISHTTRTPTSKFPIAINFSVDFSTGYFQVQTTTQNQTKLSTSLQESTNLQLHCVNTTRILGAGGSGAPDPEIRNPLLFDLHGQDTYRRCRRLASALTKRAVTFGCTVAVIAPNVPAMYEAHFGVPMSGAVINAVNIHLNAQTIAFF</sequence>
<comment type="similarity">
    <text evidence="1">Belongs to the ATP-dependent AMP-binding enzyme family.</text>
</comment>
<dbReference type="Gene3D" id="3.40.50.980">
    <property type="match status" value="1"/>
</dbReference>
<evidence type="ECO:0000256" key="1">
    <source>
        <dbReference type="ARBA" id="ARBA00006432"/>
    </source>
</evidence>
<protein>
    <recommendedName>
        <fullName evidence="3">AMP-dependent synthetase/ligase domain-containing protein</fullName>
    </recommendedName>
</protein>
<dbReference type="GO" id="GO:0016874">
    <property type="term" value="F:ligase activity"/>
    <property type="evidence" value="ECO:0007669"/>
    <property type="project" value="UniProtKB-KW"/>
</dbReference>
<gene>
    <name evidence="4" type="ORF">FPE_LOCUS14509</name>
</gene>
<dbReference type="SUPFAM" id="SSF56801">
    <property type="entry name" value="Acetyl-CoA synthetase-like"/>
    <property type="match status" value="1"/>
</dbReference>
<evidence type="ECO:0000313" key="5">
    <source>
        <dbReference type="Proteomes" id="UP000834106"/>
    </source>
</evidence>
<dbReference type="PANTHER" id="PTHR43859">
    <property type="entry name" value="ACYL-ACTIVATING ENZYME"/>
    <property type="match status" value="1"/>
</dbReference>
<evidence type="ECO:0000259" key="3">
    <source>
        <dbReference type="Pfam" id="PF00501"/>
    </source>
</evidence>
<keyword evidence="2" id="KW-0436">Ligase</keyword>
<dbReference type="EMBL" id="OU503043">
    <property type="protein sequence ID" value="CAI9767079.1"/>
    <property type="molecule type" value="Genomic_DNA"/>
</dbReference>
<name>A0AAD2DUV4_9LAMI</name>
<dbReference type="InterPro" id="IPR000873">
    <property type="entry name" value="AMP-dep_synth/lig_dom"/>
</dbReference>